<dbReference type="PANTHER" id="PTHR15893:SF0">
    <property type="entry name" value="LARGE RIBOSOMAL SUBUNIT PROTEIN BL27M"/>
    <property type="match status" value="1"/>
</dbReference>
<dbReference type="InterPro" id="IPR001684">
    <property type="entry name" value="Ribosomal_bL27"/>
</dbReference>
<gene>
    <name evidence="5 7" type="primary">rpmA</name>
    <name evidence="7" type="ORF">CFX0092_A3381</name>
</gene>
<evidence type="ECO:0000256" key="5">
    <source>
        <dbReference type="HAMAP-Rule" id="MF_00539"/>
    </source>
</evidence>
<keyword evidence="2 5" id="KW-0689">Ribosomal protein</keyword>
<dbReference type="KEGG" id="pbf:CFX0092_A3381"/>
<dbReference type="GO" id="GO:0006412">
    <property type="term" value="P:translation"/>
    <property type="evidence" value="ECO:0007669"/>
    <property type="project" value="UniProtKB-UniRule"/>
</dbReference>
<dbReference type="HAMAP" id="MF_00539">
    <property type="entry name" value="Ribosomal_bL27"/>
    <property type="match status" value="1"/>
</dbReference>
<dbReference type="RefSeq" id="WP_095044495.1">
    <property type="nucleotide sequence ID" value="NZ_LN890655.1"/>
</dbReference>
<dbReference type="GO" id="GO:1990904">
    <property type="term" value="C:ribonucleoprotein complex"/>
    <property type="evidence" value="ECO:0007669"/>
    <property type="project" value="UniProtKB-KW"/>
</dbReference>
<dbReference type="Proteomes" id="UP000215027">
    <property type="component" value="Chromosome I"/>
</dbReference>
<organism evidence="7 8">
    <name type="scientific">Candidatus Promineifilum breve</name>
    <dbReference type="NCBI Taxonomy" id="1806508"/>
    <lineage>
        <taxon>Bacteria</taxon>
        <taxon>Bacillati</taxon>
        <taxon>Chloroflexota</taxon>
        <taxon>Ardenticatenia</taxon>
        <taxon>Candidatus Promineifilales</taxon>
        <taxon>Candidatus Promineifilaceae</taxon>
        <taxon>Candidatus Promineifilum</taxon>
    </lineage>
</organism>
<dbReference type="GO" id="GO:0003735">
    <property type="term" value="F:structural constituent of ribosome"/>
    <property type="evidence" value="ECO:0007669"/>
    <property type="project" value="InterPro"/>
</dbReference>
<dbReference type="Gene3D" id="2.40.50.100">
    <property type="match status" value="1"/>
</dbReference>
<dbReference type="Pfam" id="PF01016">
    <property type="entry name" value="Ribosomal_L27"/>
    <property type="match status" value="1"/>
</dbReference>
<dbReference type="AlphaFoldDB" id="A0A160T6R7"/>
<sequence>MAHKKGGGSTRNGRDSNAQRLGIKRYGGEKVGPGVIIVRQKGTKYRPGNNVGLGSDYTIYALIDGQVTFENRYGRKVVSVYPVQAAGQGE</sequence>
<keyword evidence="3 5" id="KW-0687">Ribonucleoprotein</keyword>
<dbReference type="FunFam" id="2.40.50.100:FF:000020">
    <property type="entry name" value="50S ribosomal protein L27"/>
    <property type="match status" value="1"/>
</dbReference>
<comment type="similarity">
    <text evidence="1 5">Belongs to the bacterial ribosomal protein bL27 family.</text>
</comment>
<dbReference type="PRINTS" id="PR00063">
    <property type="entry name" value="RIBOSOMALL27"/>
</dbReference>
<reference evidence="7" key="1">
    <citation type="submission" date="2016-01" db="EMBL/GenBank/DDBJ databases">
        <authorList>
            <person name="Mcilroy J.S."/>
            <person name="Karst M S."/>
            <person name="Albertsen M."/>
        </authorList>
    </citation>
    <scope>NUCLEOTIDE SEQUENCE</scope>
    <source>
        <strain evidence="7">Cfx-K</strain>
    </source>
</reference>
<dbReference type="OrthoDB" id="9803474at2"/>
<keyword evidence="8" id="KW-1185">Reference proteome</keyword>
<feature type="region of interest" description="Disordered" evidence="6">
    <location>
        <begin position="1"/>
        <end position="25"/>
    </location>
</feature>
<evidence type="ECO:0000256" key="2">
    <source>
        <dbReference type="ARBA" id="ARBA00022980"/>
    </source>
</evidence>
<dbReference type="PANTHER" id="PTHR15893">
    <property type="entry name" value="RIBOSOMAL PROTEIN L27"/>
    <property type="match status" value="1"/>
</dbReference>
<name>A0A160T6R7_9CHLR</name>
<evidence type="ECO:0000256" key="1">
    <source>
        <dbReference type="ARBA" id="ARBA00010797"/>
    </source>
</evidence>
<evidence type="ECO:0000256" key="3">
    <source>
        <dbReference type="ARBA" id="ARBA00023274"/>
    </source>
</evidence>
<dbReference type="GO" id="GO:0005840">
    <property type="term" value="C:ribosome"/>
    <property type="evidence" value="ECO:0007669"/>
    <property type="project" value="UniProtKB-KW"/>
</dbReference>
<evidence type="ECO:0000256" key="6">
    <source>
        <dbReference type="SAM" id="MobiDB-lite"/>
    </source>
</evidence>
<accession>A0A160T6R7</accession>
<proteinExistence type="inferred from homology"/>
<dbReference type="NCBIfam" id="TIGR00062">
    <property type="entry name" value="L27"/>
    <property type="match status" value="1"/>
</dbReference>
<evidence type="ECO:0000256" key="4">
    <source>
        <dbReference type="ARBA" id="ARBA00035175"/>
    </source>
</evidence>
<evidence type="ECO:0000313" key="8">
    <source>
        <dbReference type="Proteomes" id="UP000215027"/>
    </source>
</evidence>
<dbReference type="EMBL" id="LN890655">
    <property type="protein sequence ID" value="CUS05259.2"/>
    <property type="molecule type" value="Genomic_DNA"/>
</dbReference>
<dbReference type="SUPFAM" id="SSF110324">
    <property type="entry name" value="Ribosomal L27 protein-like"/>
    <property type="match status" value="1"/>
</dbReference>
<protein>
    <recommendedName>
        <fullName evidence="4 5">Large ribosomal subunit protein bL27</fullName>
    </recommendedName>
</protein>
<evidence type="ECO:0000313" key="7">
    <source>
        <dbReference type="EMBL" id="CUS05259.2"/>
    </source>
</evidence>